<reference evidence="6 7" key="2">
    <citation type="journal article" date="2011" name="Stand. Genomic Sci.">
        <title>Complete genome sequence of Tolumonas auensis type strain (TA 4).</title>
        <authorList>
            <person name="Chertkov O."/>
            <person name="Copeland A."/>
            <person name="Lucas S."/>
            <person name="Lapidus A."/>
            <person name="Berry K.W."/>
            <person name="Detter J.C."/>
            <person name="Del Rio T.G."/>
            <person name="Hammon N."/>
            <person name="Dalin E."/>
            <person name="Tice H."/>
            <person name="Pitluck S."/>
            <person name="Richardson P."/>
            <person name="Bruce D."/>
            <person name="Goodwin L."/>
            <person name="Han C."/>
            <person name="Tapia R."/>
            <person name="Saunders E."/>
            <person name="Schmutz J."/>
            <person name="Brettin T."/>
            <person name="Larimer F."/>
            <person name="Land M."/>
            <person name="Hauser L."/>
            <person name="Spring S."/>
            <person name="Rohde M."/>
            <person name="Kyrpides N.C."/>
            <person name="Ivanova N."/>
            <person name="Goker M."/>
            <person name="Beller H.R."/>
            <person name="Klenk H.P."/>
            <person name="Woyke T."/>
        </authorList>
    </citation>
    <scope>NUCLEOTIDE SEQUENCE [LARGE SCALE GENOMIC DNA]</scope>
    <source>
        <strain evidence="7">DSM 9187 / TA4</strain>
    </source>
</reference>
<gene>
    <name evidence="6" type="ordered locus">Tola_1706</name>
</gene>
<dbReference type="InterPro" id="IPR014721">
    <property type="entry name" value="Ribsml_uS5_D2-typ_fold_subgr"/>
</dbReference>
<dbReference type="GO" id="GO:0016301">
    <property type="term" value="F:kinase activity"/>
    <property type="evidence" value="ECO:0007669"/>
    <property type="project" value="UniProtKB-KW"/>
</dbReference>
<dbReference type="Gene3D" id="3.30.230.10">
    <property type="match status" value="1"/>
</dbReference>
<feature type="domain" description="GHMP kinase N-terminal" evidence="5">
    <location>
        <begin position="53"/>
        <end position="120"/>
    </location>
</feature>
<protein>
    <submittedName>
        <fullName evidence="6">GHMP kinase</fullName>
    </submittedName>
</protein>
<keyword evidence="3 6" id="KW-0418">Kinase</keyword>
<dbReference type="PANTHER" id="PTHR43527">
    <property type="entry name" value="4-DIPHOSPHOCYTIDYL-2-C-METHYL-D-ERYTHRITOL KINASE, CHLOROPLASTIC"/>
    <property type="match status" value="1"/>
</dbReference>
<organism evidence="6 7">
    <name type="scientific">Tolumonas auensis (strain DSM 9187 / NBRC 110442 / TA 4)</name>
    <dbReference type="NCBI Taxonomy" id="595494"/>
    <lineage>
        <taxon>Bacteria</taxon>
        <taxon>Pseudomonadati</taxon>
        <taxon>Pseudomonadota</taxon>
        <taxon>Gammaproteobacteria</taxon>
        <taxon>Aeromonadales</taxon>
        <taxon>Aeromonadaceae</taxon>
        <taxon>Tolumonas</taxon>
    </lineage>
</organism>
<dbReference type="AlphaFoldDB" id="C4LFE9"/>
<evidence type="ECO:0000256" key="2">
    <source>
        <dbReference type="ARBA" id="ARBA00022741"/>
    </source>
</evidence>
<keyword evidence="7" id="KW-1185">Reference proteome</keyword>
<accession>C4LFE9</accession>
<keyword evidence="1" id="KW-0808">Transferase</keyword>
<keyword evidence="2" id="KW-0547">Nucleotide-binding</keyword>
<dbReference type="GO" id="GO:0005524">
    <property type="term" value="F:ATP binding"/>
    <property type="evidence" value="ECO:0007669"/>
    <property type="project" value="UniProtKB-KW"/>
</dbReference>
<dbReference type="RefSeq" id="WP_015878787.1">
    <property type="nucleotide sequence ID" value="NC_012691.1"/>
</dbReference>
<dbReference type="eggNOG" id="COG4542">
    <property type="taxonomic scope" value="Bacteria"/>
</dbReference>
<reference evidence="7" key="1">
    <citation type="submission" date="2009-05" db="EMBL/GenBank/DDBJ databases">
        <title>Complete sequence of Tolumonas auensis DSM 9187.</title>
        <authorList>
            <consortium name="US DOE Joint Genome Institute"/>
            <person name="Lucas S."/>
            <person name="Copeland A."/>
            <person name="Lapidus A."/>
            <person name="Glavina del Rio T."/>
            <person name="Tice H."/>
            <person name="Bruce D."/>
            <person name="Goodwin L."/>
            <person name="Pitluck S."/>
            <person name="Chertkov O."/>
            <person name="Brettin T."/>
            <person name="Detter J.C."/>
            <person name="Han C."/>
            <person name="Larimer F."/>
            <person name="Land M."/>
            <person name="Hauser L."/>
            <person name="Kyrpides N."/>
            <person name="Mikhailova N."/>
            <person name="Spring S."/>
            <person name="Beller H."/>
        </authorList>
    </citation>
    <scope>NUCLEOTIDE SEQUENCE [LARGE SCALE GENOMIC DNA]</scope>
    <source>
        <strain evidence="7">DSM 9187 / TA4</strain>
    </source>
</reference>
<dbReference type="InterPro" id="IPR020568">
    <property type="entry name" value="Ribosomal_Su5_D2-typ_SF"/>
</dbReference>
<dbReference type="PANTHER" id="PTHR43527:SF1">
    <property type="entry name" value="L-THREONINE KINASE"/>
    <property type="match status" value="1"/>
</dbReference>
<dbReference type="Proteomes" id="UP000009073">
    <property type="component" value="Chromosome"/>
</dbReference>
<keyword evidence="4" id="KW-0067">ATP-binding</keyword>
<evidence type="ECO:0000259" key="5">
    <source>
        <dbReference type="Pfam" id="PF00288"/>
    </source>
</evidence>
<evidence type="ECO:0000256" key="4">
    <source>
        <dbReference type="ARBA" id="ARBA00022840"/>
    </source>
</evidence>
<dbReference type="InterPro" id="IPR012363">
    <property type="entry name" value="PduX"/>
</dbReference>
<sequence>MAEASCPASCGEFIQGWINGGEKLISCPINWFSTVEVTEGTPESSERPRMRQALRIVLKAVGYSDDVSKLLRIRFDSTIPVAKGMASSTADIAATIVATARLLKKRLSEQEIANICLQIEPTDSTIFEALTLFDHNNGKTQIGHNWSPKLDILILESDARLITADYHQIDRRQTLLANAEKLEKAWCYFQEAAQNNNLYKLGEATTLSAEASQQILPKPAFHDLMQLVDKHNLYGLNVAHSGTVVGLLFDNRQHDVEKIMSEVKSSYLNRHYPQQHYCLLAAGGIR</sequence>
<dbReference type="STRING" id="595494.Tola_1706"/>
<dbReference type="KEGG" id="tau:Tola_1706"/>
<dbReference type="InterPro" id="IPR006204">
    <property type="entry name" value="GHMP_kinase_N_dom"/>
</dbReference>
<evidence type="ECO:0000313" key="7">
    <source>
        <dbReference type="Proteomes" id="UP000009073"/>
    </source>
</evidence>
<proteinExistence type="predicted"/>
<evidence type="ECO:0000256" key="1">
    <source>
        <dbReference type="ARBA" id="ARBA00022679"/>
    </source>
</evidence>
<evidence type="ECO:0000313" key="6">
    <source>
        <dbReference type="EMBL" id="ACQ93316.1"/>
    </source>
</evidence>
<dbReference type="OrthoDB" id="4548147at2"/>
<dbReference type="PIRSF" id="PIRSF033887">
    <property type="entry name" value="PduX"/>
    <property type="match status" value="1"/>
</dbReference>
<dbReference type="Pfam" id="PF00288">
    <property type="entry name" value="GHMP_kinases_N"/>
    <property type="match status" value="1"/>
</dbReference>
<dbReference type="HOGENOM" id="CLU_056896_0_0_6"/>
<evidence type="ECO:0000256" key="3">
    <source>
        <dbReference type="ARBA" id="ARBA00022777"/>
    </source>
</evidence>
<name>C4LFE9_TOLAT</name>
<dbReference type="SUPFAM" id="SSF54211">
    <property type="entry name" value="Ribosomal protein S5 domain 2-like"/>
    <property type="match status" value="1"/>
</dbReference>
<dbReference type="EMBL" id="CP001616">
    <property type="protein sequence ID" value="ACQ93316.1"/>
    <property type="molecule type" value="Genomic_DNA"/>
</dbReference>